<name>A0ABX2CFH7_9BRAD</name>
<keyword evidence="4" id="KW-1185">Reference proteome</keyword>
<feature type="domain" description="DUF2147" evidence="2">
    <location>
        <begin position="201"/>
        <end position="257"/>
    </location>
</feature>
<dbReference type="PANTHER" id="PTHR36919:SF2">
    <property type="entry name" value="BLL6627 PROTEIN"/>
    <property type="match status" value="1"/>
</dbReference>
<feature type="signal peptide" evidence="1">
    <location>
        <begin position="1"/>
        <end position="20"/>
    </location>
</feature>
<dbReference type="PANTHER" id="PTHR36919">
    <property type="entry name" value="BLR1215 PROTEIN"/>
    <property type="match status" value="1"/>
</dbReference>
<dbReference type="InterPro" id="IPR019223">
    <property type="entry name" value="DUF2147"/>
</dbReference>
<accession>A0ABX2CFH7</accession>
<protein>
    <submittedName>
        <fullName evidence="3">DUF2147 domain-containing protein</fullName>
    </submittedName>
</protein>
<gene>
    <name evidence="3" type="ORF">HL667_13425</name>
</gene>
<keyword evidence="1" id="KW-0732">Signal</keyword>
<evidence type="ECO:0000259" key="2">
    <source>
        <dbReference type="Pfam" id="PF09917"/>
    </source>
</evidence>
<proteinExistence type="predicted"/>
<evidence type="ECO:0000313" key="4">
    <source>
        <dbReference type="Proteomes" id="UP000886476"/>
    </source>
</evidence>
<dbReference type="Proteomes" id="UP000886476">
    <property type="component" value="Unassembled WGS sequence"/>
</dbReference>
<dbReference type="Pfam" id="PF09917">
    <property type="entry name" value="DUF2147"/>
    <property type="match status" value="1"/>
</dbReference>
<organism evidence="3 4">
    <name type="scientific">Bradyrhizobium aeschynomenes</name>
    <dbReference type="NCBI Taxonomy" id="2734909"/>
    <lineage>
        <taxon>Bacteria</taxon>
        <taxon>Pseudomonadati</taxon>
        <taxon>Pseudomonadota</taxon>
        <taxon>Alphaproteobacteria</taxon>
        <taxon>Hyphomicrobiales</taxon>
        <taxon>Nitrobacteraceae</taxon>
        <taxon>Bradyrhizobium</taxon>
    </lineage>
</organism>
<reference evidence="3" key="1">
    <citation type="submission" date="2020-05" db="EMBL/GenBank/DDBJ databases">
        <title>Nod-independent and nitrogen-fixing Bradyrhizobium aeschynomene sp. nov. isolated from nodules of Aeschynomene indica.</title>
        <authorList>
            <person name="Zhang Z."/>
        </authorList>
    </citation>
    <scope>NUCLEOTIDE SEQUENCE</scope>
    <source>
        <strain evidence="3">83012</strain>
    </source>
</reference>
<dbReference type="RefSeq" id="WP_172111064.1">
    <property type="nucleotide sequence ID" value="NZ_JABFDN010000003.1"/>
</dbReference>
<comment type="caution">
    <text evidence="3">The sequence shown here is derived from an EMBL/GenBank/DDBJ whole genome shotgun (WGS) entry which is preliminary data.</text>
</comment>
<dbReference type="Gene3D" id="2.40.128.520">
    <property type="match status" value="1"/>
</dbReference>
<dbReference type="EMBL" id="JABFDN010000003">
    <property type="protein sequence ID" value="NPU65997.1"/>
    <property type="molecule type" value="Genomic_DNA"/>
</dbReference>
<evidence type="ECO:0000313" key="3">
    <source>
        <dbReference type="EMBL" id="NPU65997.1"/>
    </source>
</evidence>
<evidence type="ECO:0000256" key="1">
    <source>
        <dbReference type="SAM" id="SignalP"/>
    </source>
</evidence>
<sequence>MKTVFLAAAAILIASSAAQAGSSIAFDFDGRKIRVTVPRNCQSLSCLQVSGIDLSGLKSKLDDDDAPATSAAAPAAAAPAAAAPVAPSPVVNTPAAVAAAPAVAAPAAPAPVAPPATVQMPVPPAPVTSTATVAAPPPVAAAPAPAPVPTTVAAAPAAQPAPAADPNSPLGLWATEGGKGNVVIEPCGPNICGYAEKTREKILINMKPKDSKWVGRIHDPDGGGNYDSTVVLKNPNTLRVQGCAFGGLFCGGQTWKRVS</sequence>
<feature type="chain" id="PRO_5046050445" evidence="1">
    <location>
        <begin position="21"/>
        <end position="259"/>
    </location>
</feature>